<dbReference type="InterPro" id="IPR051533">
    <property type="entry name" value="WaaL-like"/>
</dbReference>
<dbReference type="PANTHER" id="PTHR37422">
    <property type="entry name" value="TEICHURONIC ACID BIOSYNTHESIS PROTEIN TUAE"/>
    <property type="match status" value="1"/>
</dbReference>
<feature type="transmembrane region" description="Helical" evidence="5">
    <location>
        <begin position="144"/>
        <end position="172"/>
    </location>
</feature>
<accession>A0A5C6A4U8</accession>
<protein>
    <submittedName>
        <fullName evidence="7">O-Antigen ligase</fullName>
    </submittedName>
</protein>
<evidence type="ECO:0000313" key="7">
    <source>
        <dbReference type="EMBL" id="TWT94081.1"/>
    </source>
</evidence>
<keyword evidence="2 5" id="KW-0812">Transmembrane</keyword>
<feature type="transmembrane region" description="Helical" evidence="5">
    <location>
        <begin position="115"/>
        <end position="132"/>
    </location>
</feature>
<feature type="transmembrane region" description="Helical" evidence="5">
    <location>
        <begin position="192"/>
        <end position="213"/>
    </location>
</feature>
<dbReference type="OrthoDB" id="9806320at2"/>
<feature type="transmembrane region" description="Helical" evidence="5">
    <location>
        <begin position="267"/>
        <end position="289"/>
    </location>
</feature>
<gene>
    <name evidence="7" type="ORF">Pla108_37930</name>
</gene>
<evidence type="ECO:0000256" key="3">
    <source>
        <dbReference type="ARBA" id="ARBA00022989"/>
    </source>
</evidence>
<dbReference type="Pfam" id="PF04932">
    <property type="entry name" value="Wzy_C"/>
    <property type="match status" value="1"/>
</dbReference>
<reference evidence="7 8" key="1">
    <citation type="submission" date="2019-02" db="EMBL/GenBank/DDBJ databases">
        <title>Deep-cultivation of Planctomycetes and their phenomic and genomic characterization uncovers novel biology.</title>
        <authorList>
            <person name="Wiegand S."/>
            <person name="Jogler M."/>
            <person name="Boedeker C."/>
            <person name="Pinto D."/>
            <person name="Vollmers J."/>
            <person name="Rivas-Marin E."/>
            <person name="Kohn T."/>
            <person name="Peeters S.H."/>
            <person name="Heuer A."/>
            <person name="Rast P."/>
            <person name="Oberbeckmann S."/>
            <person name="Bunk B."/>
            <person name="Jeske O."/>
            <person name="Meyerdierks A."/>
            <person name="Storesund J.E."/>
            <person name="Kallscheuer N."/>
            <person name="Luecker S."/>
            <person name="Lage O.M."/>
            <person name="Pohl T."/>
            <person name="Merkel B.J."/>
            <person name="Hornburger P."/>
            <person name="Mueller R.-W."/>
            <person name="Bruemmer F."/>
            <person name="Labrenz M."/>
            <person name="Spormann A.M."/>
            <person name="Op Den Camp H."/>
            <person name="Overmann J."/>
            <person name="Amann R."/>
            <person name="Jetten M.S.M."/>
            <person name="Mascher T."/>
            <person name="Medema M.H."/>
            <person name="Devos D.P."/>
            <person name="Kaster A.-K."/>
            <person name="Ovreas L."/>
            <person name="Rohde M."/>
            <person name="Galperin M.Y."/>
            <person name="Jogler C."/>
        </authorList>
    </citation>
    <scope>NUCLEOTIDE SEQUENCE [LARGE SCALE GENOMIC DNA]</scope>
    <source>
        <strain evidence="7 8">Pla108</strain>
    </source>
</reference>
<dbReference type="AlphaFoldDB" id="A0A5C6A4U8"/>
<keyword evidence="3 5" id="KW-1133">Transmembrane helix</keyword>
<organism evidence="7 8">
    <name type="scientific">Botrimarina colliarenosi</name>
    <dbReference type="NCBI Taxonomy" id="2528001"/>
    <lineage>
        <taxon>Bacteria</taxon>
        <taxon>Pseudomonadati</taxon>
        <taxon>Planctomycetota</taxon>
        <taxon>Planctomycetia</taxon>
        <taxon>Pirellulales</taxon>
        <taxon>Lacipirellulaceae</taxon>
        <taxon>Botrimarina</taxon>
    </lineage>
</organism>
<feature type="transmembrane region" description="Helical" evidence="5">
    <location>
        <begin position="50"/>
        <end position="71"/>
    </location>
</feature>
<comment type="caution">
    <text evidence="7">The sequence shown here is derived from an EMBL/GenBank/DDBJ whole genome shotgun (WGS) entry which is preliminary data.</text>
</comment>
<evidence type="ECO:0000259" key="6">
    <source>
        <dbReference type="Pfam" id="PF04932"/>
    </source>
</evidence>
<comment type="subcellular location">
    <subcellularLocation>
        <location evidence="1">Membrane</location>
        <topology evidence="1">Multi-pass membrane protein</topology>
    </subcellularLocation>
</comment>
<dbReference type="EMBL" id="SJPR01000007">
    <property type="protein sequence ID" value="TWT94081.1"/>
    <property type="molecule type" value="Genomic_DNA"/>
</dbReference>
<dbReference type="GO" id="GO:0016020">
    <property type="term" value="C:membrane"/>
    <property type="evidence" value="ECO:0007669"/>
    <property type="project" value="UniProtKB-SubCell"/>
</dbReference>
<feature type="transmembrane region" description="Helical" evidence="5">
    <location>
        <begin position="83"/>
        <end position="103"/>
    </location>
</feature>
<sequence>MLVPALLIGLVIALLAAKVAPRLSVAAQVMGVLIVGYVLGYDFWHADAGPIPLTLDRLALVGVVGLSFWRLRTGETKTTTPIGLDWSIALLCGWLAVSCVLNKPGEGVNLPTSPLFRLVVSFWAPAVLYAVLRTSVIDTGAARVVLTALACLGVYLGVTALLETAGAWSLIFPRFIANPDLGLHFGRARGPALNSVSLGVHLVVCTAAAWLLIPRASRPMQLFWFGACAVMTLGVLLTYTRSTWLGLMAAVVVVMCLQLPKVWRLPSFATATVLGVLLLVVGKDAIVALKREDSGAVSAHSVQQREAFAYVSAQMVRDAPLWGVGFGRFYDKKMPYLTDRRQSFELESIRPLHHHNTFLGLLVETGMLGLAAFLAVLAGFGWIGWRLAHDPTVSADCNRLGLLCIAAVVNYLPSALFHDLTLVHSEEWLLFAVAGAAAGCWLNADRSAVQLEETSPLPFPSPADASQSIAAAVA</sequence>
<evidence type="ECO:0000256" key="4">
    <source>
        <dbReference type="ARBA" id="ARBA00023136"/>
    </source>
</evidence>
<dbReference type="PANTHER" id="PTHR37422:SF23">
    <property type="entry name" value="TEICHURONIC ACID BIOSYNTHESIS PROTEIN TUAE"/>
    <property type="match status" value="1"/>
</dbReference>
<dbReference type="InterPro" id="IPR007016">
    <property type="entry name" value="O-antigen_ligase-rel_domated"/>
</dbReference>
<feature type="transmembrane region" description="Helical" evidence="5">
    <location>
        <begin position="367"/>
        <end position="388"/>
    </location>
</feature>
<keyword evidence="4 5" id="KW-0472">Membrane</keyword>
<feature type="transmembrane region" description="Helical" evidence="5">
    <location>
        <begin position="220"/>
        <end position="237"/>
    </location>
</feature>
<evidence type="ECO:0000256" key="5">
    <source>
        <dbReference type="SAM" id="Phobius"/>
    </source>
</evidence>
<dbReference type="GO" id="GO:0016874">
    <property type="term" value="F:ligase activity"/>
    <property type="evidence" value="ECO:0007669"/>
    <property type="project" value="UniProtKB-KW"/>
</dbReference>
<dbReference type="RefSeq" id="WP_146446482.1">
    <property type="nucleotide sequence ID" value="NZ_SJPR01000007.1"/>
</dbReference>
<name>A0A5C6A4U8_9BACT</name>
<evidence type="ECO:0000313" key="8">
    <source>
        <dbReference type="Proteomes" id="UP000317421"/>
    </source>
</evidence>
<feature type="domain" description="O-antigen ligase-related" evidence="6">
    <location>
        <begin position="227"/>
        <end position="374"/>
    </location>
</feature>
<proteinExistence type="predicted"/>
<keyword evidence="8" id="KW-1185">Reference proteome</keyword>
<dbReference type="Proteomes" id="UP000317421">
    <property type="component" value="Unassembled WGS sequence"/>
</dbReference>
<evidence type="ECO:0000256" key="1">
    <source>
        <dbReference type="ARBA" id="ARBA00004141"/>
    </source>
</evidence>
<evidence type="ECO:0000256" key="2">
    <source>
        <dbReference type="ARBA" id="ARBA00022692"/>
    </source>
</evidence>
<keyword evidence="7" id="KW-0436">Ligase</keyword>